<evidence type="ECO:0000313" key="2">
    <source>
        <dbReference type="EMBL" id="XDP97510.1"/>
    </source>
</evidence>
<feature type="transmembrane region" description="Helical" evidence="1">
    <location>
        <begin position="93"/>
        <end position="112"/>
    </location>
</feature>
<dbReference type="Pfam" id="PF06912">
    <property type="entry name" value="DUF1275"/>
    <property type="match status" value="1"/>
</dbReference>
<name>A0AB39LTK4_9ACTN</name>
<reference evidence="2" key="1">
    <citation type="submission" date="2024-07" db="EMBL/GenBank/DDBJ databases">
        <authorList>
            <person name="Yu S.T."/>
        </authorList>
    </citation>
    <scope>NUCLEOTIDE SEQUENCE</scope>
    <source>
        <strain evidence="2">R02</strain>
    </source>
</reference>
<keyword evidence="1" id="KW-1133">Transmembrane helix</keyword>
<gene>
    <name evidence="2" type="ORF">AB5J57_30075</name>
</gene>
<dbReference type="PANTHER" id="PTHR37314">
    <property type="entry name" value="SLR0142 PROTEIN"/>
    <property type="match status" value="1"/>
</dbReference>
<accession>A0AB39LTK4</accession>
<organism evidence="2">
    <name type="scientific">Streptomyces sp. R02</name>
    <dbReference type="NCBI Taxonomy" id="3238623"/>
    <lineage>
        <taxon>Bacteria</taxon>
        <taxon>Bacillati</taxon>
        <taxon>Actinomycetota</taxon>
        <taxon>Actinomycetes</taxon>
        <taxon>Kitasatosporales</taxon>
        <taxon>Streptomycetaceae</taxon>
        <taxon>Streptomyces</taxon>
    </lineage>
</organism>
<dbReference type="AlphaFoldDB" id="A0AB39LTK4"/>
<sequence length="226" mass="21988">MQAAPSTTRLAVTAALLSFAAGAGDAFAFVELGGVFTANMTGSLVLSGLTGRPGYGALVAGAATALAAFLVAVYAASRAAPKGPGPRWDKIRAVLVAVVVLDLAVLVLKSVSPVPGTALRLLTLAASAAAMGSQTAAARRAAGGSGVTTTFVTGTLTSLAQDAADGSSRHAVVRVGAAVMLFLGALTASGAMAVDARLGPAVAAAGTTVALLALPRRAHRTGSPDP</sequence>
<keyword evidence="1" id="KW-0812">Transmembrane</keyword>
<feature type="transmembrane region" description="Helical" evidence="1">
    <location>
        <begin position="198"/>
        <end position="214"/>
    </location>
</feature>
<protein>
    <submittedName>
        <fullName evidence="2">DUF1275 family protein</fullName>
    </submittedName>
</protein>
<feature type="transmembrane region" description="Helical" evidence="1">
    <location>
        <begin position="171"/>
        <end position="192"/>
    </location>
</feature>
<dbReference type="RefSeq" id="WP_369160550.1">
    <property type="nucleotide sequence ID" value="NZ_CP163429.1"/>
</dbReference>
<dbReference type="InterPro" id="IPR010699">
    <property type="entry name" value="DUF1275"/>
</dbReference>
<dbReference type="PANTHER" id="PTHR37314:SF4">
    <property type="entry name" value="UPF0700 TRANSMEMBRANE PROTEIN YOAK"/>
    <property type="match status" value="1"/>
</dbReference>
<proteinExistence type="predicted"/>
<keyword evidence="1" id="KW-0472">Membrane</keyword>
<feature type="transmembrane region" description="Helical" evidence="1">
    <location>
        <begin position="52"/>
        <end position="73"/>
    </location>
</feature>
<dbReference type="EMBL" id="CP163429">
    <property type="protein sequence ID" value="XDP97510.1"/>
    <property type="molecule type" value="Genomic_DNA"/>
</dbReference>
<evidence type="ECO:0000256" key="1">
    <source>
        <dbReference type="SAM" id="Phobius"/>
    </source>
</evidence>